<accession>E6QRY1</accession>
<evidence type="ECO:0000313" key="1">
    <source>
        <dbReference type="EMBL" id="CBI10003.1"/>
    </source>
</evidence>
<proteinExistence type="predicted"/>
<name>E6QRY1_9ZZZZ</name>
<dbReference type="EMBL" id="CABR01000060">
    <property type="protein sequence ID" value="CBI10003.1"/>
    <property type="molecule type" value="Genomic_DNA"/>
</dbReference>
<organism evidence="1">
    <name type="scientific">mine drainage metagenome</name>
    <dbReference type="NCBI Taxonomy" id="410659"/>
    <lineage>
        <taxon>unclassified sequences</taxon>
        <taxon>metagenomes</taxon>
        <taxon>ecological metagenomes</taxon>
    </lineage>
</organism>
<protein>
    <submittedName>
        <fullName evidence="1">Uncharacterized protein</fullName>
    </submittedName>
</protein>
<gene>
    <name evidence="1" type="ORF">CARN7_0756</name>
</gene>
<reference evidence="1" key="1">
    <citation type="submission" date="2009-10" db="EMBL/GenBank/DDBJ databases">
        <title>Diversity of trophic interactions inside an arsenic-rich microbial ecosystem.</title>
        <authorList>
            <person name="Bertin P.N."/>
            <person name="Heinrich-Salmeron A."/>
            <person name="Pelletier E."/>
            <person name="Goulhen-Chollet F."/>
            <person name="Arsene-Ploetze F."/>
            <person name="Gallien S."/>
            <person name="Calteau A."/>
            <person name="Vallenet D."/>
            <person name="Casiot C."/>
            <person name="Chane-Woon-Ming B."/>
            <person name="Giloteaux L."/>
            <person name="Barakat M."/>
            <person name="Bonnefoy V."/>
            <person name="Bruneel O."/>
            <person name="Chandler M."/>
            <person name="Cleiss J."/>
            <person name="Duran R."/>
            <person name="Elbaz-Poulichet F."/>
            <person name="Fonknechten N."/>
            <person name="Lauga B."/>
            <person name="Mornico D."/>
            <person name="Ortet P."/>
            <person name="Schaeffer C."/>
            <person name="Siguier P."/>
            <person name="Alexander Thil Smith A."/>
            <person name="Van Dorsselaer A."/>
            <person name="Weissenbach J."/>
            <person name="Medigue C."/>
            <person name="Le Paslier D."/>
        </authorList>
    </citation>
    <scope>NUCLEOTIDE SEQUENCE</scope>
</reference>
<sequence length="73" mass="8393">MTMRPYMPTRTGTTPGSMVWLGTFLTTQPRTACQQFSMAMQKATLLKEKLIFMISTSHKLQVLIRQYQISTAY</sequence>
<comment type="caution">
    <text evidence="1">The sequence shown here is derived from an EMBL/GenBank/DDBJ whole genome shotgun (WGS) entry which is preliminary data.</text>
</comment>
<dbReference type="AlphaFoldDB" id="E6QRY1"/>